<evidence type="ECO:0000256" key="9">
    <source>
        <dbReference type="ARBA" id="ARBA00022884"/>
    </source>
</evidence>
<evidence type="ECO:0000256" key="10">
    <source>
        <dbReference type="ARBA" id="ARBA00030399"/>
    </source>
</evidence>
<evidence type="ECO:0000256" key="4">
    <source>
        <dbReference type="ARBA" id="ARBA00022490"/>
    </source>
</evidence>
<reference evidence="16" key="1">
    <citation type="submission" date="2016-09" db="EMBL/GenBank/DDBJ databases">
        <authorList>
            <person name="Varghese N."/>
            <person name="Submissions S."/>
        </authorList>
    </citation>
    <scope>NUCLEOTIDE SEQUENCE [LARGE SCALE GENOMIC DNA]</scope>
    <source>
        <strain evidence="16">25nlg</strain>
    </source>
</reference>
<dbReference type="FunFam" id="1.10.940.10:FF:000006">
    <property type="entry name" value="16S rRNA (Cytosine(967)-C(5))-methyltransferase RsmB"/>
    <property type="match status" value="1"/>
</dbReference>
<dbReference type="GO" id="GO:0006355">
    <property type="term" value="P:regulation of DNA-templated transcription"/>
    <property type="evidence" value="ECO:0007669"/>
    <property type="project" value="InterPro"/>
</dbReference>
<feature type="binding site" evidence="13">
    <location>
        <position position="326"/>
    </location>
    <ligand>
        <name>S-adenosyl-L-methionine</name>
        <dbReference type="ChEBI" id="CHEBI:59789"/>
    </ligand>
</feature>
<feature type="active site" description="Nucleophile" evidence="13">
    <location>
        <position position="379"/>
    </location>
</feature>
<comment type="similarity">
    <text evidence="13">Belongs to the class I-like SAM-binding methyltransferase superfamily. RsmB/NOP family.</text>
</comment>
<dbReference type="GO" id="GO:0005737">
    <property type="term" value="C:cytoplasm"/>
    <property type="evidence" value="ECO:0007669"/>
    <property type="project" value="UniProtKB-SubCell"/>
</dbReference>
<feature type="binding site" evidence="13">
    <location>
        <begin position="259"/>
        <end position="265"/>
    </location>
    <ligand>
        <name>S-adenosyl-L-methionine</name>
        <dbReference type="ChEBI" id="CHEBI:59789"/>
    </ligand>
</feature>
<dbReference type="Gene3D" id="1.10.940.10">
    <property type="entry name" value="NusB-like"/>
    <property type="match status" value="1"/>
</dbReference>
<dbReference type="InterPro" id="IPR054728">
    <property type="entry name" value="RsmB-like_ferredoxin"/>
</dbReference>
<feature type="domain" description="SAM-dependent MTase RsmB/NOP-type" evidence="14">
    <location>
        <begin position="170"/>
        <end position="445"/>
    </location>
</feature>
<keyword evidence="6 13" id="KW-0489">Methyltransferase</keyword>
<dbReference type="GO" id="GO:0008649">
    <property type="term" value="F:rRNA methyltransferase activity"/>
    <property type="evidence" value="ECO:0007669"/>
    <property type="project" value="InterPro"/>
</dbReference>
<evidence type="ECO:0000313" key="15">
    <source>
        <dbReference type="EMBL" id="SDC39693.1"/>
    </source>
</evidence>
<feature type="binding site" evidence="13">
    <location>
        <position position="283"/>
    </location>
    <ligand>
        <name>S-adenosyl-L-methionine</name>
        <dbReference type="ChEBI" id="CHEBI:59789"/>
    </ligand>
</feature>
<comment type="catalytic activity">
    <reaction evidence="12">
        <text>cytidine(967) in 16S rRNA + S-adenosyl-L-methionine = 5-methylcytidine(967) in 16S rRNA + S-adenosyl-L-homocysteine + H(+)</text>
        <dbReference type="Rhea" id="RHEA:42748"/>
        <dbReference type="Rhea" id="RHEA-COMP:10219"/>
        <dbReference type="Rhea" id="RHEA-COMP:10220"/>
        <dbReference type="ChEBI" id="CHEBI:15378"/>
        <dbReference type="ChEBI" id="CHEBI:57856"/>
        <dbReference type="ChEBI" id="CHEBI:59789"/>
        <dbReference type="ChEBI" id="CHEBI:74483"/>
        <dbReference type="ChEBI" id="CHEBI:82748"/>
        <dbReference type="EC" id="2.1.1.176"/>
    </reaction>
</comment>
<dbReference type="InterPro" id="IPR049560">
    <property type="entry name" value="MeTrfase_RsmB-F_NOP2_cat"/>
</dbReference>
<dbReference type="InterPro" id="IPR001678">
    <property type="entry name" value="MeTrfase_RsmB-F_NOP2_dom"/>
</dbReference>
<feature type="binding site" evidence="13">
    <location>
        <position position="310"/>
    </location>
    <ligand>
        <name>S-adenosyl-L-methionine</name>
        <dbReference type="ChEBI" id="CHEBI:59789"/>
    </ligand>
</feature>
<keyword evidence="7 13" id="KW-0808">Transferase</keyword>
<organism evidence="15 16">
    <name type="scientific">Shouchella lonarensis</name>
    <dbReference type="NCBI Taxonomy" id="1464122"/>
    <lineage>
        <taxon>Bacteria</taxon>
        <taxon>Bacillati</taxon>
        <taxon>Bacillota</taxon>
        <taxon>Bacilli</taxon>
        <taxon>Bacillales</taxon>
        <taxon>Bacillaceae</taxon>
        <taxon>Shouchella</taxon>
    </lineage>
</organism>
<dbReference type="CDD" id="cd02440">
    <property type="entry name" value="AdoMet_MTases"/>
    <property type="match status" value="1"/>
</dbReference>
<dbReference type="Pfam" id="PF01029">
    <property type="entry name" value="NusB"/>
    <property type="match status" value="1"/>
</dbReference>
<evidence type="ECO:0000256" key="5">
    <source>
        <dbReference type="ARBA" id="ARBA00022552"/>
    </source>
</evidence>
<proteinExistence type="inferred from homology"/>
<dbReference type="Pfam" id="PF22458">
    <property type="entry name" value="RsmF-B_ferredox"/>
    <property type="match status" value="1"/>
</dbReference>
<dbReference type="Gene3D" id="3.30.70.1170">
    <property type="entry name" value="Sun protein, domain 3"/>
    <property type="match status" value="1"/>
</dbReference>
<gene>
    <name evidence="15" type="ORF">SAMN05421737_10844</name>
</gene>
<evidence type="ECO:0000256" key="6">
    <source>
        <dbReference type="ARBA" id="ARBA00022603"/>
    </source>
</evidence>
<evidence type="ECO:0000259" key="14">
    <source>
        <dbReference type="PROSITE" id="PS51686"/>
    </source>
</evidence>
<dbReference type="Gene3D" id="3.40.50.150">
    <property type="entry name" value="Vaccinia Virus protein VP39"/>
    <property type="match status" value="1"/>
</dbReference>
<dbReference type="InterPro" id="IPR029063">
    <property type="entry name" value="SAM-dependent_MTases_sf"/>
</dbReference>
<dbReference type="PANTHER" id="PTHR22807">
    <property type="entry name" value="NOP2 YEAST -RELATED NOL1/NOP2/FMU SUN DOMAIN-CONTAINING"/>
    <property type="match status" value="1"/>
</dbReference>
<keyword evidence="16" id="KW-1185">Reference proteome</keyword>
<dbReference type="SUPFAM" id="SSF53335">
    <property type="entry name" value="S-adenosyl-L-methionine-dependent methyltransferases"/>
    <property type="match status" value="1"/>
</dbReference>
<evidence type="ECO:0000256" key="3">
    <source>
        <dbReference type="ARBA" id="ARBA00012140"/>
    </source>
</evidence>
<evidence type="ECO:0000256" key="12">
    <source>
        <dbReference type="ARBA" id="ARBA00047283"/>
    </source>
</evidence>
<dbReference type="PROSITE" id="PS51686">
    <property type="entry name" value="SAM_MT_RSMB_NOP"/>
    <property type="match status" value="1"/>
</dbReference>
<dbReference type="Pfam" id="PF01189">
    <property type="entry name" value="Methyltr_RsmB-F"/>
    <property type="match status" value="1"/>
</dbReference>
<evidence type="ECO:0000256" key="11">
    <source>
        <dbReference type="ARBA" id="ARBA00031088"/>
    </source>
</evidence>
<dbReference type="AlphaFoldDB" id="A0A1G6L989"/>
<evidence type="ECO:0000256" key="2">
    <source>
        <dbReference type="ARBA" id="ARBA00004496"/>
    </source>
</evidence>
<evidence type="ECO:0000256" key="1">
    <source>
        <dbReference type="ARBA" id="ARBA00002724"/>
    </source>
</evidence>
<dbReference type="STRING" id="1464122.SAMN05421737_10844"/>
<dbReference type="NCBIfam" id="TIGR00563">
    <property type="entry name" value="rsmB"/>
    <property type="match status" value="1"/>
</dbReference>
<comment type="function">
    <text evidence="1">Specifically methylates the cytosine at position 967 (m5C967) of 16S rRNA.</text>
</comment>
<keyword evidence="9 13" id="KW-0694">RNA-binding</keyword>
<keyword evidence="5" id="KW-0698">rRNA processing</keyword>
<dbReference type="SUPFAM" id="SSF48013">
    <property type="entry name" value="NusB-like"/>
    <property type="match status" value="1"/>
</dbReference>
<keyword evidence="8 13" id="KW-0949">S-adenosyl-L-methionine</keyword>
<sequence>MGKLTVREAALDVLLKVAQDEAFSHLSLNDMLKKQRLSGRDSRLLTEIVYGTMARRMTLDYYLAPFLKKSKKLEEWVRLLLHLSVYQMVYLDRVPDRAIIHEAVTIAGKRGHKGIRGFVNGVLRSVQRQGVPSVQTIADPLEKAAIETSHPKWLLARWVAQYGFDTAVNMAEANNKPPRVTVRVNVCKTNADEVIASLASEGVTAVHGRLLPEALEMTSGQPFSTQSYQKGLFTAQDESAMLVTHLLDIGPNMRVLDTCAAPGGKTTHIAEQLNGTGTVDAYDLHPHKVKLIAEQAARLGLTNVYPVAQDAREVKSEPLYDRILIDAPCTGFGVIRRKPDIRFRKQEADVKAIATVQQEILRAAALALAPGGKLVYSTCTIEQEENEAVVAKFLSDHPGFKVDETMKERLPAVLQEKGRCTPLGLTILPQDFGTDGFFMTCLTRSI</sequence>
<dbReference type="PRINTS" id="PR02008">
    <property type="entry name" value="RCMTFAMILY"/>
</dbReference>
<evidence type="ECO:0000256" key="8">
    <source>
        <dbReference type="ARBA" id="ARBA00022691"/>
    </source>
</evidence>
<accession>A0A1G6L989</accession>
<evidence type="ECO:0000256" key="7">
    <source>
        <dbReference type="ARBA" id="ARBA00022679"/>
    </source>
</evidence>
<keyword evidence="4" id="KW-0963">Cytoplasm</keyword>
<protein>
    <recommendedName>
        <fullName evidence="3">16S rRNA (cytosine(967)-C(5))-methyltransferase</fullName>
        <ecNumber evidence="3">2.1.1.176</ecNumber>
    </recommendedName>
    <alternativeName>
        <fullName evidence="10">16S rRNA m5C967 methyltransferase</fullName>
    </alternativeName>
    <alternativeName>
        <fullName evidence="11">rRNA (cytosine-C(5)-)-methyltransferase RsmB</fullName>
    </alternativeName>
</protein>
<comment type="subcellular location">
    <subcellularLocation>
        <location evidence="2">Cytoplasm</location>
    </subcellularLocation>
</comment>
<dbReference type="InterPro" id="IPR023267">
    <property type="entry name" value="RCMT"/>
</dbReference>
<dbReference type="Proteomes" id="UP000242662">
    <property type="component" value="Unassembled WGS sequence"/>
</dbReference>
<dbReference type="GO" id="GO:0003723">
    <property type="term" value="F:RNA binding"/>
    <property type="evidence" value="ECO:0007669"/>
    <property type="project" value="UniProtKB-UniRule"/>
</dbReference>
<dbReference type="RefSeq" id="WP_090776175.1">
    <property type="nucleotide sequence ID" value="NZ_FMYM01000008.1"/>
</dbReference>
<dbReference type="EMBL" id="FMYM01000008">
    <property type="protein sequence ID" value="SDC39693.1"/>
    <property type="molecule type" value="Genomic_DNA"/>
</dbReference>
<dbReference type="InterPro" id="IPR035926">
    <property type="entry name" value="NusB-like_sf"/>
</dbReference>
<name>A0A1G6L989_9BACI</name>
<dbReference type="FunFam" id="3.40.50.150:FF:000022">
    <property type="entry name" value="Ribosomal RNA small subunit methyltransferase B"/>
    <property type="match status" value="1"/>
</dbReference>
<dbReference type="EC" id="2.1.1.176" evidence="3"/>
<dbReference type="InterPro" id="IPR006027">
    <property type="entry name" value="NusB_RsmB_TIM44"/>
</dbReference>
<dbReference type="InterPro" id="IPR004573">
    <property type="entry name" value="rRNA_ssu_MeTfrase_B"/>
</dbReference>
<dbReference type="OrthoDB" id="9810297at2"/>
<evidence type="ECO:0000313" key="16">
    <source>
        <dbReference type="Proteomes" id="UP000242662"/>
    </source>
</evidence>
<evidence type="ECO:0000256" key="13">
    <source>
        <dbReference type="PROSITE-ProRule" id="PRU01023"/>
    </source>
</evidence>
<dbReference type="PANTHER" id="PTHR22807:SF53">
    <property type="entry name" value="RIBOSOMAL RNA SMALL SUBUNIT METHYLTRANSFERASE B-RELATED"/>
    <property type="match status" value="1"/>
</dbReference>
<dbReference type="NCBIfam" id="NF011494">
    <property type="entry name" value="PRK14902.1"/>
    <property type="match status" value="1"/>
</dbReference>